<dbReference type="Proteomes" id="UP000318384">
    <property type="component" value="Chromosome"/>
</dbReference>
<proteinExistence type="predicted"/>
<accession>A0A517WNK5</accession>
<sequence>MFKAWERDGYRKDEYYQWLCELVEKLEVPPDSPIHKILSTTKAPTDKQAKLVATVLGKRAVDLHFELG</sequence>
<evidence type="ECO:0000313" key="2">
    <source>
        <dbReference type="Proteomes" id="UP000318384"/>
    </source>
</evidence>
<organism evidence="1 2">
    <name type="scientific">Gimesia aquarii</name>
    <dbReference type="NCBI Taxonomy" id="2527964"/>
    <lineage>
        <taxon>Bacteria</taxon>
        <taxon>Pseudomonadati</taxon>
        <taxon>Planctomycetota</taxon>
        <taxon>Planctomycetia</taxon>
        <taxon>Planctomycetales</taxon>
        <taxon>Planctomycetaceae</taxon>
        <taxon>Gimesia</taxon>
    </lineage>
</organism>
<gene>
    <name evidence="1" type="ORF">V202x_01890</name>
</gene>
<protein>
    <submittedName>
        <fullName evidence="1">Uncharacterized protein</fullName>
    </submittedName>
</protein>
<dbReference type="EMBL" id="CP037422">
    <property type="protein sequence ID" value="QDU06846.1"/>
    <property type="molecule type" value="Genomic_DNA"/>
</dbReference>
<evidence type="ECO:0000313" key="1">
    <source>
        <dbReference type="EMBL" id="QDU06846.1"/>
    </source>
</evidence>
<reference evidence="1 2" key="1">
    <citation type="submission" date="2019-03" db="EMBL/GenBank/DDBJ databases">
        <title>Deep-cultivation of Planctomycetes and their phenomic and genomic characterization uncovers novel biology.</title>
        <authorList>
            <person name="Wiegand S."/>
            <person name="Jogler M."/>
            <person name="Boedeker C."/>
            <person name="Pinto D."/>
            <person name="Vollmers J."/>
            <person name="Rivas-Marin E."/>
            <person name="Kohn T."/>
            <person name="Peeters S.H."/>
            <person name="Heuer A."/>
            <person name="Rast P."/>
            <person name="Oberbeckmann S."/>
            <person name="Bunk B."/>
            <person name="Jeske O."/>
            <person name="Meyerdierks A."/>
            <person name="Storesund J.E."/>
            <person name="Kallscheuer N."/>
            <person name="Luecker S."/>
            <person name="Lage O.M."/>
            <person name="Pohl T."/>
            <person name="Merkel B.J."/>
            <person name="Hornburger P."/>
            <person name="Mueller R.-W."/>
            <person name="Bruemmer F."/>
            <person name="Labrenz M."/>
            <person name="Spormann A.M."/>
            <person name="Op den Camp H."/>
            <person name="Overmann J."/>
            <person name="Amann R."/>
            <person name="Jetten M.S.M."/>
            <person name="Mascher T."/>
            <person name="Medema M.H."/>
            <person name="Devos D.P."/>
            <person name="Kaster A.-K."/>
            <person name="Ovreas L."/>
            <person name="Rohde M."/>
            <person name="Galperin M.Y."/>
            <person name="Jogler C."/>
        </authorList>
    </citation>
    <scope>NUCLEOTIDE SEQUENCE [LARGE SCALE GENOMIC DNA]</scope>
    <source>
        <strain evidence="1 2">V202</strain>
    </source>
</reference>
<keyword evidence="2" id="KW-1185">Reference proteome</keyword>
<name>A0A517WNK5_9PLAN</name>
<dbReference type="AlphaFoldDB" id="A0A517WNK5"/>
<dbReference type="RefSeq" id="WP_145170353.1">
    <property type="nucleotide sequence ID" value="NZ_CP037422.1"/>
</dbReference>